<name>A0A1Y0ERU0_9BURK</name>
<evidence type="ECO:0000313" key="2">
    <source>
        <dbReference type="Proteomes" id="UP000196138"/>
    </source>
</evidence>
<dbReference type="OrthoDB" id="8565304at2"/>
<reference evidence="1 2" key="1">
    <citation type="submission" date="2017-05" db="EMBL/GenBank/DDBJ databases">
        <authorList>
            <person name="Song R."/>
            <person name="Chenine A.L."/>
            <person name="Ruprecht R.M."/>
        </authorList>
    </citation>
    <scope>NUCLEOTIDE SEQUENCE [LARGE SCALE GENOMIC DNA]</scope>
    <source>
        <strain evidence="1 2">DSM 26136</strain>
    </source>
</reference>
<dbReference type="Proteomes" id="UP000196138">
    <property type="component" value="Chromosome"/>
</dbReference>
<proteinExistence type="predicted"/>
<dbReference type="KEGG" id="cser:CCO03_16980"/>
<dbReference type="EMBL" id="CP021455">
    <property type="protein sequence ID" value="ARU06140.1"/>
    <property type="molecule type" value="Genomic_DNA"/>
</dbReference>
<keyword evidence="2" id="KW-1185">Reference proteome</keyword>
<gene>
    <name evidence="1" type="ORF">CCO03_16980</name>
</gene>
<protein>
    <submittedName>
        <fullName evidence="1">Uncharacterized protein</fullName>
    </submittedName>
</protein>
<dbReference type="RefSeq" id="WP_087282988.1">
    <property type="nucleotide sequence ID" value="NZ_CP021455.1"/>
</dbReference>
<organism evidence="1 2">
    <name type="scientific">Comamonas serinivorans</name>
    <dbReference type="NCBI Taxonomy" id="1082851"/>
    <lineage>
        <taxon>Bacteria</taxon>
        <taxon>Pseudomonadati</taxon>
        <taxon>Pseudomonadota</taxon>
        <taxon>Betaproteobacteria</taxon>
        <taxon>Burkholderiales</taxon>
        <taxon>Comamonadaceae</taxon>
        <taxon>Comamonas</taxon>
    </lineage>
</organism>
<sequence length="186" mass="20458">MASWSALFPDLLPMIPPGRAEPLVERQLMRATQELCQATRLWRVVLDPVLTVAGEREYDIEFPGANELVRLEAAKLGGCDVPVWRHGDGQGRRIKTLNTKTVALSFGPGDGEELVLDVSLKPSARASGVDDWILDQYADTIVKGAAARLTGDAGMLQLFHDELDTINTRVWRGHAAARPRTRGSQF</sequence>
<dbReference type="AlphaFoldDB" id="A0A1Y0ERU0"/>
<evidence type="ECO:0000313" key="1">
    <source>
        <dbReference type="EMBL" id="ARU06140.1"/>
    </source>
</evidence>
<accession>A0A1Y0ERU0</accession>